<dbReference type="GeneID" id="70234430"/>
<sequence length="107" mass="11978">MQNRANGEMQYEIIDLLRLLGIPASLDCSTMASVNESNSRLSNHDDFNVSEVFATCAGSTTETEERAAAVVIKKEQINLFENREKTTHIFTLLINAKRVGEEPLTYI</sequence>
<dbReference type="RefSeq" id="XP_046063123.1">
    <property type="nucleotide sequence ID" value="XM_046203336.1"/>
</dbReference>
<evidence type="ECO:0000313" key="1">
    <source>
        <dbReference type="EMBL" id="KAH3668709.1"/>
    </source>
</evidence>
<keyword evidence="2" id="KW-1185">Reference proteome</keyword>
<dbReference type="AlphaFoldDB" id="A0A9P8PC13"/>
<proteinExistence type="predicted"/>
<gene>
    <name evidence="1" type="ORF">OGAPHI_002463</name>
</gene>
<reference evidence="1" key="2">
    <citation type="submission" date="2021-01" db="EMBL/GenBank/DDBJ databases">
        <authorList>
            <person name="Schikora-Tamarit M.A."/>
        </authorList>
    </citation>
    <scope>NUCLEOTIDE SEQUENCE</scope>
    <source>
        <strain evidence="1">CBS6075</strain>
    </source>
</reference>
<dbReference type="EMBL" id="JAEUBE010000158">
    <property type="protein sequence ID" value="KAH3668709.1"/>
    <property type="molecule type" value="Genomic_DNA"/>
</dbReference>
<evidence type="ECO:0000313" key="2">
    <source>
        <dbReference type="Proteomes" id="UP000769157"/>
    </source>
</evidence>
<accession>A0A9P8PC13</accession>
<reference evidence="1" key="1">
    <citation type="journal article" date="2021" name="Open Biol.">
        <title>Shared evolutionary footprints suggest mitochondrial oxidative damage underlies multiple complex I losses in fungi.</title>
        <authorList>
            <person name="Schikora-Tamarit M.A."/>
            <person name="Marcet-Houben M."/>
            <person name="Nosek J."/>
            <person name="Gabaldon T."/>
        </authorList>
    </citation>
    <scope>NUCLEOTIDE SEQUENCE</scope>
    <source>
        <strain evidence="1">CBS6075</strain>
    </source>
</reference>
<comment type="caution">
    <text evidence="1">The sequence shown here is derived from an EMBL/GenBank/DDBJ whole genome shotgun (WGS) entry which is preliminary data.</text>
</comment>
<name>A0A9P8PC13_9ASCO</name>
<organism evidence="1 2">
    <name type="scientific">Ogataea philodendri</name>
    <dbReference type="NCBI Taxonomy" id="1378263"/>
    <lineage>
        <taxon>Eukaryota</taxon>
        <taxon>Fungi</taxon>
        <taxon>Dikarya</taxon>
        <taxon>Ascomycota</taxon>
        <taxon>Saccharomycotina</taxon>
        <taxon>Pichiomycetes</taxon>
        <taxon>Pichiales</taxon>
        <taxon>Pichiaceae</taxon>
        <taxon>Ogataea</taxon>
    </lineage>
</organism>
<dbReference type="Proteomes" id="UP000769157">
    <property type="component" value="Unassembled WGS sequence"/>
</dbReference>
<protein>
    <submittedName>
        <fullName evidence="1">Uncharacterized protein</fullName>
    </submittedName>
</protein>